<dbReference type="EMBL" id="CM041549">
    <property type="protein sequence ID" value="KAI3356821.1"/>
    <property type="molecule type" value="Genomic_DNA"/>
</dbReference>
<sequence>MCCFVQETHSDSSNERDWRRRVARAGSSSVTNSPTALGWESFFSRAFSPQSVELHHVLPGHALMVKALYEKADLTLDELHVALMSLADGKAPGIDGIPVEFYKAFWPVVGEDMLEALPREFPEWFFTSELDYKVLSKALALRLREVMAEVVHVDQTLLCARQAILVNFFWDRLHWLPQAVLFLPKEEGGQGLVHLASRGAAFRLQFIQRLLYGPQDLVWRPLAQLTLRSVGGLGLQESVFLIGF</sequence>
<reference evidence="1" key="1">
    <citation type="submission" date="2022-04" db="EMBL/GenBank/DDBJ databases">
        <title>Jade perch genome.</title>
        <authorList>
            <person name="Chao B."/>
        </authorList>
    </citation>
    <scope>NUCLEOTIDE SEQUENCE</scope>
    <source>
        <strain evidence="1">CB-2022</strain>
    </source>
</reference>
<proteinExistence type="predicted"/>
<evidence type="ECO:0000313" key="1">
    <source>
        <dbReference type="EMBL" id="KAI3356821.1"/>
    </source>
</evidence>
<keyword evidence="2" id="KW-1185">Reference proteome</keyword>
<gene>
    <name evidence="1" type="ORF">L3Q82_003336</name>
</gene>
<comment type="caution">
    <text evidence="1">The sequence shown here is derived from an EMBL/GenBank/DDBJ whole genome shotgun (WGS) entry which is preliminary data.</text>
</comment>
<organism evidence="1 2">
    <name type="scientific">Scortum barcoo</name>
    <name type="common">barcoo grunter</name>
    <dbReference type="NCBI Taxonomy" id="214431"/>
    <lineage>
        <taxon>Eukaryota</taxon>
        <taxon>Metazoa</taxon>
        <taxon>Chordata</taxon>
        <taxon>Craniata</taxon>
        <taxon>Vertebrata</taxon>
        <taxon>Euteleostomi</taxon>
        <taxon>Actinopterygii</taxon>
        <taxon>Neopterygii</taxon>
        <taxon>Teleostei</taxon>
        <taxon>Neoteleostei</taxon>
        <taxon>Acanthomorphata</taxon>
        <taxon>Eupercaria</taxon>
        <taxon>Centrarchiformes</taxon>
        <taxon>Terapontoidei</taxon>
        <taxon>Terapontidae</taxon>
        <taxon>Scortum</taxon>
    </lineage>
</organism>
<accession>A0ACB8VMR8</accession>
<protein>
    <submittedName>
        <fullName evidence="1">Uncharacterized protein</fullName>
    </submittedName>
</protein>
<dbReference type="Proteomes" id="UP000831701">
    <property type="component" value="Chromosome 19"/>
</dbReference>
<name>A0ACB8VMR8_9TELE</name>
<evidence type="ECO:0000313" key="2">
    <source>
        <dbReference type="Proteomes" id="UP000831701"/>
    </source>
</evidence>